<evidence type="ECO:0000313" key="3">
    <source>
        <dbReference type="EMBL" id="MPV36341.1"/>
    </source>
</evidence>
<proteinExistence type="inferred from homology"/>
<reference evidence="3 4" key="1">
    <citation type="submission" date="2019-10" db="EMBL/GenBank/DDBJ databases">
        <title>Georgenia wutianyii sp. nov. and Georgenia yuyongxinii sp. nov. isolated from plateau pika (Ochotona curzoniae) in the Qinghai-Tibet plateau of China.</title>
        <authorList>
            <person name="Tian Z."/>
        </authorList>
    </citation>
    <scope>NUCLEOTIDE SEQUENCE [LARGE SCALE GENOMIC DNA]</scope>
    <source>
        <strain evidence="3 4">JCM 19765</strain>
    </source>
</reference>
<dbReference type="Pfam" id="PF01370">
    <property type="entry name" value="Epimerase"/>
    <property type="match status" value="1"/>
</dbReference>
<gene>
    <name evidence="3" type="ORF">GB881_04625</name>
</gene>
<dbReference type="RefSeq" id="WP_152196171.1">
    <property type="nucleotide sequence ID" value="NZ_VUKD01000004.1"/>
</dbReference>
<accession>A0A6N7EG16</accession>
<comment type="caution">
    <text evidence="3">The sequence shown here is derived from an EMBL/GenBank/DDBJ whole genome shotgun (WGS) entry which is preliminary data.</text>
</comment>
<dbReference type="EMBL" id="WHPC01000010">
    <property type="protein sequence ID" value="MPV36341.1"/>
    <property type="molecule type" value="Genomic_DNA"/>
</dbReference>
<dbReference type="Gene3D" id="3.40.50.720">
    <property type="entry name" value="NAD(P)-binding Rossmann-like Domain"/>
    <property type="match status" value="1"/>
</dbReference>
<name>A0A6N7EG16_9MICO</name>
<dbReference type="AlphaFoldDB" id="A0A6N7EG16"/>
<sequence>MAQSVLFIGGSGVISAACTRLAVESGLDVTVLNRGRSTLRPPPPEVREVHADVRDTAAVRNVLGAAEHDVVVDFVAFTAEHARADVELFAGRTGQYVFISSASAYEKPPRHVPIVESTPLHNPYWQYARDKIAAEHVLMREHGEAGFPVTVVRPSHTYDATKVPIFGGWTAVERMRRGQPVVVPGEGTTLWTLTHSSDFAVGLVGLLGRHEAIGEAFTITGDETLSWNEIFETLAAAAGAEPDLVHVPGPAIAALDAELGASQLGDKLHPGVFDTSKLRALVPGFAPRVPFADGAREMVAWHDADPARRAVDPRIDGILDTLVAAHGPR</sequence>
<feature type="domain" description="NAD-dependent epimerase/dehydratase" evidence="2">
    <location>
        <begin position="6"/>
        <end position="216"/>
    </location>
</feature>
<evidence type="ECO:0000256" key="1">
    <source>
        <dbReference type="ARBA" id="ARBA00007637"/>
    </source>
</evidence>
<comment type="similarity">
    <text evidence="1">Belongs to the NAD(P)-dependent epimerase/dehydratase family.</text>
</comment>
<organism evidence="3 4">
    <name type="scientific">Georgenia subflava</name>
    <dbReference type="NCBI Taxonomy" id="1622177"/>
    <lineage>
        <taxon>Bacteria</taxon>
        <taxon>Bacillati</taxon>
        <taxon>Actinomycetota</taxon>
        <taxon>Actinomycetes</taxon>
        <taxon>Micrococcales</taxon>
        <taxon>Bogoriellaceae</taxon>
        <taxon>Georgenia</taxon>
    </lineage>
</organism>
<dbReference type="Proteomes" id="UP000437709">
    <property type="component" value="Unassembled WGS sequence"/>
</dbReference>
<dbReference type="InterPro" id="IPR036291">
    <property type="entry name" value="NAD(P)-bd_dom_sf"/>
</dbReference>
<dbReference type="InterPro" id="IPR001509">
    <property type="entry name" value="Epimerase_deHydtase"/>
</dbReference>
<dbReference type="SUPFAM" id="SSF51735">
    <property type="entry name" value="NAD(P)-binding Rossmann-fold domains"/>
    <property type="match status" value="1"/>
</dbReference>
<keyword evidence="4" id="KW-1185">Reference proteome</keyword>
<evidence type="ECO:0000313" key="4">
    <source>
        <dbReference type="Proteomes" id="UP000437709"/>
    </source>
</evidence>
<dbReference type="PANTHER" id="PTHR43000">
    <property type="entry name" value="DTDP-D-GLUCOSE 4,6-DEHYDRATASE-RELATED"/>
    <property type="match status" value="1"/>
</dbReference>
<evidence type="ECO:0000259" key="2">
    <source>
        <dbReference type="Pfam" id="PF01370"/>
    </source>
</evidence>
<protein>
    <submittedName>
        <fullName evidence="3">NAD-dependent epimerase/dehydratase family protein</fullName>
    </submittedName>
</protein>